<accession>A0A316A086</accession>
<sequence length="4210" mass="459662">MRKKIKRGIALILAMLIVVTTNTGNMYAMDDSGLGTTDTREGEASQTDTQELYVEEPSDSGAAGALDNSKMDMKQNGENAQDAGTADSNGAGVMPAGDAVVAEADGLTDGAEEEKLFDMSASVSTSSPVLSGLGFTYYIHYNVPPLEEQGKSYTSAQITVELPAHVHVKTTETGALSVTGVDIDSSSLLPLDEGKTMLLINLVNPMPVGTAKDISINLTTDNFEIANDTKIKLTPELTAIADGYKVTGSVPENKKPEVTIRADDGWNMTKDVGEVQEEAEYYLIPYTIRAVNQQSGTDADSNRYGRLQIESFSITDSLPSITDGTKSDGRLIGYPENGGAEIVSVTMGSEQKQISYTTESYTDGSVKSITFEDYEKSSSGAQNIGEDKPITTTYTITLKYPKNPYITSSDEQLKEYVLQNQAKLEYKLLGKDAKTVEDHADLVLGEKEPVGTSYGLTVEKLGKIGDCEFNISEAGGTAKFALYKDEDCKMLASDITGTWTAGEEQSTDESTGRVTFSDLRKGTYYLKETSVPSGFKEMAPNPLKIELGPAVIVETSDSAKVTDAGILQITDTTDELGIVEFYKFGQNAEGNIDKIAGAAFILTNENDGKKYEAVSAGDGLVRFYAIPAGTYSLAEKSVEDDQYIVSSKIINGITVTGNQVTVPEGLDTILFQGENTAGYLNISKKGILKIQKVSSKDAAITLSGAEFEVYGPYENESDDIKEGDKSTATLVTGPDGTAVSGPLDAGFYILKEIKAPGGYAVNPQKIYTKVEVEANTVTPDGTYKIENDPMIPFTIHKQGVVTASDGNTAYTEELPGAKFEIYDAQGNLKGTLTTRLDQGGKAISETLELAPGTYTYKEIEVPGGYTPIEGSVSFTLPLTGDSPSQLLVINYAYYGQIKIVKTDAADSNKYLSGAEFGIYEDEACTRLIETVTTGEDGIAVSKLLPVDSDSGKAYWVKETKAPDGYALLALAGEKVIVNKGRQETVEKTNLALANIQITKTDSKSDQSIKGVKYGLYTKNTSSGYDPVLDAEFKHITQVTGQNGICTFSGLLPDTEYYVKELETDSSYVLDGTMQGPIRTKEGTDSIKVTEVSYQNDRKGKLLVSKTTTMDAENGEGVPMAGVEFTLYHYDAQAENGIGALVGTAATQIQGDGTEAQAVFDNLVPGEYILAETGLPSEEAGGYAPLNYRQKITVHAGDNQTGQGYGQNIIFVKNEPVNGRLKIEKIGQYADGTNQKNIEASFKLYTDQTCTSAALDVSGKEIVLNLTEANTIAQSGWISPGTYYLKEETVDSEYTLWTEPIEIQIEKGKTTEKTNVNALLNNKKGKINLKKQAAFQIKDSEGDNKVYYDLKGSAFVLIKKTGTIAQDVTADNFAEALADSNAKVDLTSNPSGMSGWMDAGEYWIVEYKTPENYTMDPSQGSYVDNIQTNGAGVYVWNNVCTVVSGKVSDAVSDTVTVDNTTDKGKLRLFKRAFTETGVLLDGAQFETYIVDAVNGTDTQIETKDGEITVKLRKVNISNSSDAGGKIMESGTSGTGSAVTVDIEPGTYYLKETSTDKVKNGPWYWYDQWTGPIEVETGKETQVTVLNYTMHGEGTKVNQEGAPQKSAVFGVFEKEEDAQNMVSYIQNNNISIYNANPESITKEQKARLEQYKDNIQDQEFLAEKGILQTAVSDEEGKFFFNGLTPGEDYYVIELLAPSQFEISGDVKKVTIKEDGTGFTQDLNFQNYKLGKFKVVKYTRLNTTLYAVEGVSFKVYKPKMDQTGIIKDMEQYGDSEVVAEGTTDSQGYYTSILLPAGQYIIFEDSVPVNGIVDKNPDSSQNYRIVTVTRDNTNTEYAGMEDGKGFYNPPSKGKFIVKKITVPLSGGVVSVEFQLEKLTVGNWEKMNTFTVNTNGAQYESGFLDAGIYRVYETNATGLTMAYTKDNPLQFQIEGGKITGCTVPGGIFTGEAGTTTGTPSTEADINQPMVIQNQRQGSLSIKKQGAFGSEGSLSDIVGLNGVKFTLYRKVSENAEADCKNTDNFVASKTTADMDGQKGVAVWNNLDAGSYWLKEDSLGQNSNYTLDSEIREITIESGKKNSIYFESPIVNYTTHGKLQIKKVDANNTGKVLRATYNIYADQECTNQAKDINGGLASITTDSGTGIGISGLLGKGEYYLKEAKEPDGYIRDTKVYGPYTVESNKITDETETPLTDQKLFAIEVTKKDTKTSSVLKGAEIGLYNSPACSGSDLLESALSNEEGIVRFENLTVDADSGERTYYVKEIAAPSGYDLNEQVFEVLIKYSDFEQTGNPIYPVEIGNDQLGKIQLLKKGNWQNIDEQSQTQIPLAGAEFKIYPVSGKNIEHSSDAEAADTIVTGGTGYAVTKGLAAGWYEIVETKAPAGYAKTTDSFWAEVKNNETEETYVNTPIMNVPNKGRFSIEKYDGSPEQQGLTLIGNSRAAEFKLEQKIAGDWKSVGGENIKVADGKYTSNPMEPGEYRLIETVAPIHTYEQDNHSYSVEFALDSTPIEFTIYAGQTVGVNQAEGGLDNPAVYNSPLGSIRLTKQGDQNENEKLAGAAFELYTDEQCQNKVDNSLKYTGNEGTILWENLLPGDYWVKEVSTESSDKMLDQKGYGMNETPSKVTVKSGQLLKADLTEMVTVINHADKGKLLIIKEDENGNTPLSGAVFEIYAQSKDGGWENQPVDTVTVAETGSYSSLLPADDAGTKYKVVETKAPSGYTLDSTLSELEQIVTVYPLHKPEKGKEENKNVVTFLNRKLDTVSGFTSGVKKQVRKAGTSVWAGDAVSEKSLLESDYTAEFLVNGYADGTNDIGASKFTVTDHDIVMEKKSGEQGKYEAITATEKDYRINSVTLLPTKNSQDTEKVTAVVYIQKTMQDKANNTWYQYKQILDVSNEQSVIFSSSQVLAEGEKVVGVKVEYGNVGPGFTSEGLVLNVTFLDRSGWSAIEDSEVRRIVNKADLEWTSKKADESGQSAGDSAVLKSNPVYITFPLYKESLPEVSITNQILNKKSTYYSGDNIQYQIVAENHVADGKNENLTGPVISMRMPAMTVLKSSLNDNGYVNGFQITLRRADGTTTVIPASSYKAVKKETSAPLAAQGNDQYAESDTLKSTQYIFQFDDSVVLEPGDKIIMNYTGVITYEAKSDNGVTNLVCPAYLSSTEKAAVSLENPLGLSFIPYKQASSQELHDNNIIDTALSDRLQYMNDTAVAEVSDSKVVQLVKYIGTKNQDGNIEWKGPGELAQLNPNETYYYKLVLLNNSTEAIAKTRVVDILPFNGDSYVMKAGGVYTNRGTTIPTGAGFEAVTAEGMENNDNKLTVYSTNHNWTVRKDSESEENGILGMMYNRTAGFTKNGWQNGISSDATALGFEVDFGGANLEPYHSYEIVFQVKAPGYTADKIDDYYEKVIANSAMASVTRAGTENNETIELSDRMEPEKVTAVLALPTGSVGDYVWFDHDNDGIQGTKEDGDEPAQGIKVTLYKKTYFKFNGSTAYMEEAVDETVTDQNGSYRFDGLACKYLKAGVSAGSEEPDDYVGSEYYEYRVHFDITGYTATDRYQGTDPARDSNIDQNGYTEYFTLSVKEGAGGTLTGQQDMTIDAGLVSPYALGDYVWLDKNNDGIQGADEPGVKGVNVFLYRVNAGGEVADNYYARTTTDGDGKYLFENLIQGKYVIEFDISNLRKTGDGYTYQYDFTKAGSQIDNTQSDAKYPVDADGRIRRTDVITLTREALDEAAGNDGVEINRDLRWDAGLVVYSAVGGFCFDDQDYNDIHTLNIPLEGTVVTLFEKDGNDIGKEIGTATTGADGKYYFDHLVFSGDRQAYLIRFDYPDGYTGVDSNAGEDDTVDSDALYDSSYWDWDSIGLSNRKAGYAEVTLKKDTVDTTWDAGARKYSTIGDYVWEDENRNGQQDDGEAPVGGVKVVLQSREGQDGTWKFYAQTATDKYGRYLFTNVKSSDKISTQYRVVFALDPKTKVTTCQQFGVSDALNSDAIDSYQYGILQGTPEYPITGGYVTRMLKPGYGETDLTWDAGIVRLMSAVGDYVWYDDDYSGIQEERKMPAAGIPVALEYNAAGDLENEDAWAAEGEMVTDEYGKYLFDSLPEGYYRVRFQVPNGYTITKYGQTADLEKDSDTMIRGENRWFYTKTFYLEAGVTDLSWDAGIYKPKVRVITDTKERVITKTVTNTNRKAGQTKTGDNDTVTGFIVLLAISGGTVGFLLYRKKKNKKS</sequence>
<keyword evidence="11" id="KW-1185">Reference proteome</keyword>
<evidence type="ECO:0000313" key="11">
    <source>
        <dbReference type="Proteomes" id="UP000254051"/>
    </source>
</evidence>
<dbReference type="GO" id="GO:0005576">
    <property type="term" value="C:extracellular region"/>
    <property type="evidence" value="ECO:0007669"/>
    <property type="project" value="UniProtKB-SubCell"/>
</dbReference>
<dbReference type="SUPFAM" id="SSF49478">
    <property type="entry name" value="Cna protein B-type domain"/>
    <property type="match status" value="1"/>
</dbReference>
<dbReference type="PANTHER" id="PTHR36108">
    <property type="entry name" value="COLOSSIN-B-RELATED"/>
    <property type="match status" value="1"/>
</dbReference>
<organism evidence="10 11">
    <name type="scientific">Faecalicatena contorta</name>
    <dbReference type="NCBI Taxonomy" id="39482"/>
    <lineage>
        <taxon>Bacteria</taxon>
        <taxon>Bacillati</taxon>
        <taxon>Bacillota</taxon>
        <taxon>Clostridia</taxon>
        <taxon>Lachnospirales</taxon>
        <taxon>Lachnospiraceae</taxon>
        <taxon>Faecalicatena</taxon>
    </lineage>
</organism>
<evidence type="ECO:0000256" key="5">
    <source>
        <dbReference type="SAM" id="MobiDB-lite"/>
    </source>
</evidence>
<dbReference type="Pfam" id="PF17210">
    <property type="entry name" value="SdrD_B"/>
    <property type="match status" value="5"/>
</dbReference>
<keyword evidence="3" id="KW-0964">Secreted</keyword>
<feature type="domain" description="SD-repeat containing protein B" evidence="8">
    <location>
        <begin position="3743"/>
        <end position="3836"/>
    </location>
</feature>
<evidence type="ECO:0000256" key="4">
    <source>
        <dbReference type="ARBA" id="ARBA00022729"/>
    </source>
</evidence>
<keyword evidence="4 7" id="KW-0732">Signal</keyword>
<evidence type="ECO:0000256" key="1">
    <source>
        <dbReference type="ARBA" id="ARBA00004613"/>
    </source>
</evidence>
<keyword evidence="6" id="KW-1133">Transmembrane helix</keyword>
<dbReference type="PANTHER" id="PTHR36108:SF13">
    <property type="entry name" value="COLOSSIN-B-RELATED"/>
    <property type="match status" value="1"/>
</dbReference>
<evidence type="ECO:0000256" key="2">
    <source>
        <dbReference type="ARBA" id="ARBA00007257"/>
    </source>
</evidence>
<feature type="chain" id="PRO_5043163547" evidence="7">
    <location>
        <begin position="29"/>
        <end position="4210"/>
    </location>
</feature>
<feature type="transmembrane region" description="Helical" evidence="6">
    <location>
        <begin position="4183"/>
        <end position="4202"/>
    </location>
</feature>
<feature type="domain" description="SpaA-like prealbumin fold" evidence="9">
    <location>
        <begin position="1993"/>
        <end position="2077"/>
    </location>
</feature>
<feature type="domain" description="SpaA-like prealbumin fold" evidence="9">
    <location>
        <begin position="687"/>
        <end position="774"/>
    </location>
</feature>
<feature type="domain" description="SD-repeat containing protein B" evidence="8">
    <location>
        <begin position="3879"/>
        <end position="3977"/>
    </location>
</feature>
<feature type="domain" description="SpaA-like prealbumin fold" evidence="9">
    <location>
        <begin position="1658"/>
        <end position="1715"/>
    </location>
</feature>
<feature type="domain" description="SD-repeat containing protein B" evidence="8">
    <location>
        <begin position="3436"/>
        <end position="3589"/>
    </location>
</feature>
<feature type="region of interest" description="Disordered" evidence="5">
    <location>
        <begin position="30"/>
        <end position="94"/>
    </location>
</feature>
<feature type="domain" description="SpaA-like prealbumin fold" evidence="9">
    <location>
        <begin position="994"/>
        <end position="1077"/>
    </location>
</feature>
<dbReference type="InterPro" id="IPR041033">
    <property type="entry name" value="SpaA_PFL_dom_1"/>
</dbReference>
<keyword evidence="6" id="KW-0472">Membrane</keyword>
<dbReference type="EMBL" id="UHJJ01000003">
    <property type="protein sequence ID" value="SUQ13510.1"/>
    <property type="molecule type" value="Genomic_DNA"/>
</dbReference>
<feature type="domain" description="SpaA-like prealbumin fold" evidence="9">
    <location>
        <begin position="2195"/>
        <end position="2279"/>
    </location>
</feature>
<evidence type="ECO:0000259" key="8">
    <source>
        <dbReference type="Pfam" id="PF17210"/>
    </source>
</evidence>
<feature type="domain" description="SpaA-like prealbumin fold" evidence="9">
    <location>
        <begin position="2090"/>
        <end position="2176"/>
    </location>
</feature>
<dbReference type="InterPro" id="IPR013783">
    <property type="entry name" value="Ig-like_fold"/>
</dbReference>
<dbReference type="SUPFAM" id="SSF117074">
    <property type="entry name" value="Hypothetical protein PA1324"/>
    <property type="match status" value="4"/>
</dbReference>
<proteinExistence type="inferred from homology"/>
<evidence type="ECO:0000259" key="9">
    <source>
        <dbReference type="Pfam" id="PF17802"/>
    </source>
</evidence>
<keyword evidence="6" id="KW-0812">Transmembrane</keyword>
<dbReference type="InterPro" id="IPR033764">
    <property type="entry name" value="Sdr_B"/>
</dbReference>
<feature type="domain" description="SpaA-like prealbumin fold" evidence="9">
    <location>
        <begin position="2532"/>
        <end position="2627"/>
    </location>
</feature>
<evidence type="ECO:0000256" key="6">
    <source>
        <dbReference type="SAM" id="Phobius"/>
    </source>
</evidence>
<feature type="signal peptide" evidence="7">
    <location>
        <begin position="1"/>
        <end position="28"/>
    </location>
</feature>
<dbReference type="Gene3D" id="2.60.40.10">
    <property type="entry name" value="Immunoglobulins"/>
    <property type="match status" value="22"/>
</dbReference>
<feature type="domain" description="SpaA-like prealbumin fold" evidence="9">
    <location>
        <begin position="478"/>
        <end position="547"/>
    </location>
</feature>
<feature type="domain" description="SD-repeat containing protein B" evidence="8">
    <location>
        <begin position="4022"/>
        <end position="4145"/>
    </location>
</feature>
<reference evidence="11" key="1">
    <citation type="submission" date="2017-07" db="EMBL/GenBank/DDBJ databases">
        <authorList>
            <person name="Varghese N."/>
            <person name="Submissions S."/>
        </authorList>
    </citation>
    <scope>NUCLEOTIDE SEQUENCE [LARGE SCALE GENOMIC DNA]</scope>
    <source>
        <strain evidence="11">NLAE-zl-C134</strain>
    </source>
</reference>
<feature type="domain" description="SpaA-like prealbumin fold" evidence="9">
    <location>
        <begin position="810"/>
        <end position="876"/>
    </location>
</feature>
<gene>
    <name evidence="10" type="ORF">SAMN05216529_103240</name>
</gene>
<evidence type="ECO:0000313" key="10">
    <source>
        <dbReference type="EMBL" id="SUQ13510.1"/>
    </source>
</evidence>
<name>A0A316A086_9FIRM</name>
<dbReference type="RefSeq" id="WP_146199433.1">
    <property type="nucleotide sequence ID" value="NZ_QGDS01000003.1"/>
</dbReference>
<feature type="domain" description="SpaA-like prealbumin fold" evidence="9">
    <location>
        <begin position="2641"/>
        <end position="2717"/>
    </location>
</feature>
<comment type="similarity">
    <text evidence="2">Belongs to the serine-aspartate repeat-containing protein (SDr) family.</text>
</comment>
<feature type="domain" description="SD-repeat containing protein B" evidence="8">
    <location>
        <begin position="3594"/>
        <end position="3675"/>
    </location>
</feature>
<dbReference type="Pfam" id="PF17802">
    <property type="entry name" value="SpaA"/>
    <property type="match status" value="12"/>
</dbReference>
<dbReference type="OrthoDB" id="9804660at2"/>
<evidence type="ECO:0000256" key="7">
    <source>
        <dbReference type="SAM" id="SignalP"/>
    </source>
</evidence>
<protein>
    <submittedName>
        <fullName evidence="10">Cna protein B-type domain-containing protein</fullName>
    </submittedName>
</protein>
<evidence type="ECO:0000256" key="3">
    <source>
        <dbReference type="ARBA" id="ARBA00022525"/>
    </source>
</evidence>
<dbReference type="Proteomes" id="UP000254051">
    <property type="component" value="Unassembled WGS sequence"/>
</dbReference>
<feature type="domain" description="SpaA-like prealbumin fold" evidence="9">
    <location>
        <begin position="895"/>
        <end position="989"/>
    </location>
</feature>
<feature type="domain" description="SpaA-like prealbumin fold" evidence="9">
    <location>
        <begin position="2315"/>
        <end position="2398"/>
    </location>
</feature>
<comment type="subcellular location">
    <subcellularLocation>
        <location evidence="1">Secreted</location>
    </subcellularLocation>
</comment>